<comment type="caution">
    <text evidence="4">The sequence shown here is derived from an EMBL/GenBank/DDBJ whole genome shotgun (WGS) entry which is preliminary data.</text>
</comment>
<keyword evidence="2" id="KW-0677">Repeat</keyword>
<evidence type="ECO:0000313" key="4">
    <source>
        <dbReference type="EMBL" id="GFS23768.1"/>
    </source>
</evidence>
<keyword evidence="3" id="KW-0966">Cell projection</keyword>
<evidence type="ECO:0000256" key="1">
    <source>
        <dbReference type="ARBA" id="ARBA00004316"/>
    </source>
</evidence>
<dbReference type="Pfam" id="PF02493">
    <property type="entry name" value="MORN"/>
    <property type="match status" value="2"/>
</dbReference>
<dbReference type="GO" id="GO:0048678">
    <property type="term" value="P:response to axon injury"/>
    <property type="evidence" value="ECO:0007669"/>
    <property type="project" value="TreeGrafter"/>
</dbReference>
<name>A0AAV4JPZ5_9GAST</name>
<evidence type="ECO:0000256" key="3">
    <source>
        <dbReference type="ARBA" id="ARBA00023273"/>
    </source>
</evidence>
<dbReference type="GO" id="GO:0042995">
    <property type="term" value="C:cell projection"/>
    <property type="evidence" value="ECO:0007669"/>
    <property type="project" value="UniProtKB-SubCell"/>
</dbReference>
<organism evidence="4 5">
    <name type="scientific">Elysia marginata</name>
    <dbReference type="NCBI Taxonomy" id="1093978"/>
    <lineage>
        <taxon>Eukaryota</taxon>
        <taxon>Metazoa</taxon>
        <taxon>Spiralia</taxon>
        <taxon>Lophotrochozoa</taxon>
        <taxon>Mollusca</taxon>
        <taxon>Gastropoda</taxon>
        <taxon>Heterobranchia</taxon>
        <taxon>Euthyneura</taxon>
        <taxon>Panpulmonata</taxon>
        <taxon>Sacoglossa</taxon>
        <taxon>Placobranchoidea</taxon>
        <taxon>Plakobranchidae</taxon>
        <taxon>Elysia</taxon>
    </lineage>
</organism>
<dbReference type="AlphaFoldDB" id="A0AAV4JPZ5"/>
<sequence length="83" mass="8853">MATHVEHRYQDGSAYNGYVDREGHREGFGILILGDGARFRGHFSSGLFSGLGVITFPDGSKCSQALGANDNVRAATQRLAGIP</sequence>
<dbReference type="InterPro" id="IPR003409">
    <property type="entry name" value="MORN"/>
</dbReference>
<dbReference type="PANTHER" id="PTHR46614">
    <property type="entry name" value="MORN REPEAT-CONTAINING PROTEIN 4"/>
    <property type="match status" value="1"/>
</dbReference>
<dbReference type="Gene3D" id="2.20.110.10">
    <property type="entry name" value="Histone H3 K4-specific methyltransferase SET7/9 N-terminal domain"/>
    <property type="match status" value="1"/>
</dbReference>
<accession>A0AAV4JPZ5</accession>
<evidence type="ECO:0000313" key="5">
    <source>
        <dbReference type="Proteomes" id="UP000762676"/>
    </source>
</evidence>
<dbReference type="EMBL" id="BMAT01007000">
    <property type="protein sequence ID" value="GFS23768.1"/>
    <property type="molecule type" value="Genomic_DNA"/>
</dbReference>
<comment type="subcellular location">
    <subcellularLocation>
        <location evidence="1">Cell projection</location>
    </subcellularLocation>
</comment>
<evidence type="ECO:0000256" key="2">
    <source>
        <dbReference type="ARBA" id="ARBA00022737"/>
    </source>
</evidence>
<gene>
    <name evidence="4" type="ORF">ElyMa_003397900</name>
</gene>
<proteinExistence type="predicted"/>
<dbReference type="SUPFAM" id="SSF82185">
    <property type="entry name" value="Histone H3 K4-specific methyltransferase SET7/9 N-terminal domain"/>
    <property type="match status" value="1"/>
</dbReference>
<dbReference type="Proteomes" id="UP000762676">
    <property type="component" value="Unassembled WGS sequence"/>
</dbReference>
<reference evidence="4 5" key="1">
    <citation type="journal article" date="2021" name="Elife">
        <title>Chloroplast acquisition without the gene transfer in kleptoplastic sea slugs, Plakobranchus ocellatus.</title>
        <authorList>
            <person name="Maeda T."/>
            <person name="Takahashi S."/>
            <person name="Yoshida T."/>
            <person name="Shimamura S."/>
            <person name="Takaki Y."/>
            <person name="Nagai Y."/>
            <person name="Toyoda A."/>
            <person name="Suzuki Y."/>
            <person name="Arimoto A."/>
            <person name="Ishii H."/>
            <person name="Satoh N."/>
            <person name="Nishiyama T."/>
            <person name="Hasebe M."/>
            <person name="Maruyama T."/>
            <person name="Minagawa J."/>
            <person name="Obokata J."/>
            <person name="Shigenobu S."/>
        </authorList>
    </citation>
    <scope>NUCLEOTIDE SEQUENCE [LARGE SCALE GENOMIC DNA]</scope>
</reference>
<dbReference type="PANTHER" id="PTHR46614:SF1">
    <property type="entry name" value="MORN REPEAT-CONTAINING PROTEIN 4"/>
    <property type="match status" value="1"/>
</dbReference>
<keyword evidence="5" id="KW-1185">Reference proteome</keyword>
<dbReference type="InterPro" id="IPR052315">
    <property type="entry name" value="MORN4"/>
</dbReference>
<protein>
    <submittedName>
        <fullName evidence="4">MORN repeat-containing protein 4</fullName>
    </submittedName>
</protein>